<dbReference type="InterPro" id="IPR037185">
    <property type="entry name" value="EmrE-like"/>
</dbReference>
<evidence type="ECO:0000256" key="3">
    <source>
        <dbReference type="ARBA" id="ARBA00022692"/>
    </source>
</evidence>
<dbReference type="PANTHER" id="PTHR32322">
    <property type="entry name" value="INNER MEMBRANE TRANSPORTER"/>
    <property type="match status" value="1"/>
</dbReference>
<evidence type="ECO:0000256" key="1">
    <source>
        <dbReference type="ARBA" id="ARBA00004141"/>
    </source>
</evidence>
<sequence>MSSKGWAAFAAMSLIWGVPYLFIKVVVDDGISPVFLSFVRVAIGAAVLLALAWRAGVLAQLQGRWKWVAAYAIVEITLPFPLIAAGEQYISSSLTAILIASVPLIVALLAIRFDAAERATGLRLLGLLIGFAGVVVLVGIDVAGNRDELLGTALILLASCGYAAAPLILKRQLANVDPRAAMGASLLIASAVLAVPAALTTPSTTPTSEAVLSLAVLGLVCTALALVVFQFLIVEVGPGRALVITYLNPVVAVILGVLILDERLGAGAIAGLLLILAGSWMSTDGRLPPGLRRRSTAPTESRQARA</sequence>
<feature type="region of interest" description="Disordered" evidence="6">
    <location>
        <begin position="287"/>
        <end position="306"/>
    </location>
</feature>
<accession>A0A9X3NF01</accession>
<dbReference type="RefSeq" id="WP_270029896.1">
    <property type="nucleotide sequence ID" value="NZ_JAPDDP010000111.1"/>
</dbReference>
<evidence type="ECO:0000256" key="2">
    <source>
        <dbReference type="ARBA" id="ARBA00007362"/>
    </source>
</evidence>
<dbReference type="Proteomes" id="UP001147653">
    <property type="component" value="Unassembled WGS sequence"/>
</dbReference>
<dbReference type="Gene3D" id="1.10.3730.20">
    <property type="match status" value="1"/>
</dbReference>
<protein>
    <submittedName>
        <fullName evidence="9">DMT family transporter</fullName>
    </submittedName>
</protein>
<feature type="transmembrane region" description="Helical" evidence="7">
    <location>
        <begin position="149"/>
        <end position="169"/>
    </location>
</feature>
<dbReference type="InterPro" id="IPR000620">
    <property type="entry name" value="EamA_dom"/>
</dbReference>
<evidence type="ECO:0000313" key="9">
    <source>
        <dbReference type="EMBL" id="MDA0185393.1"/>
    </source>
</evidence>
<feature type="transmembrane region" description="Helical" evidence="7">
    <location>
        <begin position="89"/>
        <end position="110"/>
    </location>
</feature>
<evidence type="ECO:0000256" key="6">
    <source>
        <dbReference type="SAM" id="MobiDB-lite"/>
    </source>
</evidence>
<keyword evidence="10" id="KW-1185">Reference proteome</keyword>
<feature type="transmembrane region" description="Helical" evidence="7">
    <location>
        <begin position="7"/>
        <end position="27"/>
    </location>
</feature>
<reference evidence="9" key="1">
    <citation type="submission" date="2022-10" db="EMBL/GenBank/DDBJ databases">
        <title>The WGS of Solirubrobacter phytolaccae KCTC 29190.</title>
        <authorList>
            <person name="Jiang Z."/>
        </authorList>
    </citation>
    <scope>NUCLEOTIDE SEQUENCE</scope>
    <source>
        <strain evidence="9">KCTC 29190</strain>
    </source>
</reference>
<dbReference type="GO" id="GO:0016020">
    <property type="term" value="C:membrane"/>
    <property type="evidence" value="ECO:0007669"/>
    <property type="project" value="UniProtKB-SubCell"/>
</dbReference>
<comment type="caution">
    <text evidence="9">The sequence shown here is derived from an EMBL/GenBank/DDBJ whole genome shotgun (WGS) entry which is preliminary data.</text>
</comment>
<evidence type="ECO:0000256" key="5">
    <source>
        <dbReference type="ARBA" id="ARBA00023136"/>
    </source>
</evidence>
<keyword evidence="3 7" id="KW-0812">Transmembrane</keyword>
<evidence type="ECO:0000256" key="7">
    <source>
        <dbReference type="SAM" id="Phobius"/>
    </source>
</evidence>
<name>A0A9X3NF01_9ACTN</name>
<organism evidence="9 10">
    <name type="scientific">Solirubrobacter phytolaccae</name>
    <dbReference type="NCBI Taxonomy" id="1404360"/>
    <lineage>
        <taxon>Bacteria</taxon>
        <taxon>Bacillati</taxon>
        <taxon>Actinomycetota</taxon>
        <taxon>Thermoleophilia</taxon>
        <taxon>Solirubrobacterales</taxon>
        <taxon>Solirubrobacteraceae</taxon>
        <taxon>Solirubrobacter</taxon>
    </lineage>
</organism>
<keyword evidence="4 7" id="KW-1133">Transmembrane helix</keyword>
<feature type="transmembrane region" description="Helical" evidence="7">
    <location>
        <begin position="65"/>
        <end position="83"/>
    </location>
</feature>
<dbReference type="SUPFAM" id="SSF103481">
    <property type="entry name" value="Multidrug resistance efflux transporter EmrE"/>
    <property type="match status" value="2"/>
</dbReference>
<feature type="domain" description="EamA" evidence="8">
    <location>
        <begin position="7"/>
        <end position="138"/>
    </location>
</feature>
<feature type="domain" description="EamA" evidence="8">
    <location>
        <begin position="150"/>
        <end position="281"/>
    </location>
</feature>
<dbReference type="AlphaFoldDB" id="A0A9X3NF01"/>
<feature type="transmembrane region" description="Helical" evidence="7">
    <location>
        <begin position="122"/>
        <end position="143"/>
    </location>
</feature>
<comment type="subcellular location">
    <subcellularLocation>
        <location evidence="1">Membrane</location>
        <topology evidence="1">Multi-pass membrane protein</topology>
    </subcellularLocation>
</comment>
<proteinExistence type="inferred from homology"/>
<dbReference type="Pfam" id="PF00892">
    <property type="entry name" value="EamA"/>
    <property type="match status" value="2"/>
</dbReference>
<gene>
    <name evidence="9" type="ORF">OJ997_34120</name>
</gene>
<comment type="similarity">
    <text evidence="2">Belongs to the EamA transporter family.</text>
</comment>
<dbReference type="InterPro" id="IPR050638">
    <property type="entry name" value="AA-Vitamin_Transporters"/>
</dbReference>
<evidence type="ECO:0000256" key="4">
    <source>
        <dbReference type="ARBA" id="ARBA00022989"/>
    </source>
</evidence>
<evidence type="ECO:0000259" key="8">
    <source>
        <dbReference type="Pfam" id="PF00892"/>
    </source>
</evidence>
<evidence type="ECO:0000313" key="10">
    <source>
        <dbReference type="Proteomes" id="UP001147653"/>
    </source>
</evidence>
<keyword evidence="5 7" id="KW-0472">Membrane</keyword>
<feature type="transmembrane region" description="Helical" evidence="7">
    <location>
        <begin position="181"/>
        <end position="199"/>
    </location>
</feature>
<feature type="transmembrane region" description="Helical" evidence="7">
    <location>
        <begin position="241"/>
        <end position="260"/>
    </location>
</feature>
<dbReference type="PANTHER" id="PTHR32322:SF9">
    <property type="entry name" value="AMINO-ACID METABOLITE EFFLUX PUMP-RELATED"/>
    <property type="match status" value="1"/>
</dbReference>
<feature type="transmembrane region" description="Helical" evidence="7">
    <location>
        <begin position="211"/>
        <end position="234"/>
    </location>
</feature>
<feature type="compositionally biased region" description="Polar residues" evidence="6">
    <location>
        <begin position="296"/>
        <end position="306"/>
    </location>
</feature>
<dbReference type="EMBL" id="JAPDDP010000111">
    <property type="protein sequence ID" value="MDA0185393.1"/>
    <property type="molecule type" value="Genomic_DNA"/>
</dbReference>
<feature type="transmembrane region" description="Helical" evidence="7">
    <location>
        <begin position="33"/>
        <end position="53"/>
    </location>
</feature>
<feature type="transmembrane region" description="Helical" evidence="7">
    <location>
        <begin position="266"/>
        <end position="283"/>
    </location>
</feature>